<keyword evidence="2" id="KW-0812">Transmembrane</keyword>
<sequence>MIEQRVEHGTGESRSPVPHGILRASSPTGPATGTAVLLLCFLVGQLASALGLLAVLLGSGEAFRGGAVRLDLPAQLALTGGFLAGVLALGAWLTGKERRPFSSVGFPPVRGVVRSLLLGAVVALVAVTLLVLLGVVTGQLVLEREVLHSVGAALVVPALLGFAVQAGSEEILVRGYLVQVTWRKWGLGAAVCAQAVVFTLLHGLNTGFGLLPLVNLLLISLVLVFWALAEGGLWGVCAFHAVWNWCQGNVYGIEVSGMTLTTTLFQTDPASTGSTLLTGGDFGLEGGLITTLVLACCLVVVVRVFLRSGLTGPPRPGSLGGASRK</sequence>
<dbReference type="AlphaFoldDB" id="A0A852Z3X9"/>
<feature type="transmembrane region" description="Helical" evidence="2">
    <location>
        <begin position="146"/>
        <end position="164"/>
    </location>
</feature>
<protein>
    <recommendedName>
        <fullName evidence="3">CAAX prenyl protease 2/Lysostaphin resistance protein A-like domain-containing protein</fullName>
    </recommendedName>
</protein>
<gene>
    <name evidence="4" type="ORF">FHR84_004242</name>
</gene>
<accession>A0A852Z3X9</accession>
<dbReference type="Proteomes" id="UP000548304">
    <property type="component" value="Unassembled WGS sequence"/>
</dbReference>
<name>A0A852Z3X9_9ACTN</name>
<evidence type="ECO:0000256" key="1">
    <source>
        <dbReference type="SAM" id="MobiDB-lite"/>
    </source>
</evidence>
<dbReference type="GO" id="GO:0004175">
    <property type="term" value="F:endopeptidase activity"/>
    <property type="evidence" value="ECO:0007669"/>
    <property type="project" value="UniProtKB-ARBA"/>
</dbReference>
<keyword evidence="2" id="KW-1133">Transmembrane helix</keyword>
<dbReference type="PANTHER" id="PTHR39430:SF1">
    <property type="entry name" value="PROTEASE"/>
    <property type="match status" value="1"/>
</dbReference>
<dbReference type="RefSeq" id="WP_179537187.1">
    <property type="nucleotide sequence ID" value="NZ_JACBYW010000010.1"/>
</dbReference>
<keyword evidence="5" id="KW-1185">Reference proteome</keyword>
<feature type="transmembrane region" description="Helical" evidence="2">
    <location>
        <begin position="76"/>
        <end position="95"/>
    </location>
</feature>
<reference evidence="4 5" key="1">
    <citation type="submission" date="2020-07" db="EMBL/GenBank/DDBJ databases">
        <title>Genomic Encyclopedia of Type Strains, Phase III (KMG-III): the genomes of soil and plant-associated and newly described type strains.</title>
        <authorList>
            <person name="Whitman W."/>
        </authorList>
    </citation>
    <scope>NUCLEOTIDE SEQUENCE [LARGE SCALE GENOMIC DNA]</scope>
    <source>
        <strain evidence="4 5">CECT 8576</strain>
    </source>
</reference>
<dbReference type="GO" id="GO:0080120">
    <property type="term" value="P:CAAX-box protein maturation"/>
    <property type="evidence" value="ECO:0007669"/>
    <property type="project" value="UniProtKB-ARBA"/>
</dbReference>
<evidence type="ECO:0000313" key="5">
    <source>
        <dbReference type="Proteomes" id="UP000548304"/>
    </source>
</evidence>
<evidence type="ECO:0000313" key="4">
    <source>
        <dbReference type="EMBL" id="NYH80870.1"/>
    </source>
</evidence>
<feature type="region of interest" description="Disordered" evidence="1">
    <location>
        <begin position="1"/>
        <end position="24"/>
    </location>
</feature>
<feature type="transmembrane region" description="Helical" evidence="2">
    <location>
        <begin position="250"/>
        <end position="267"/>
    </location>
</feature>
<feature type="transmembrane region" description="Helical" evidence="2">
    <location>
        <begin position="185"/>
        <end position="204"/>
    </location>
</feature>
<feature type="transmembrane region" description="Helical" evidence="2">
    <location>
        <begin position="216"/>
        <end position="243"/>
    </location>
</feature>
<feature type="transmembrane region" description="Helical" evidence="2">
    <location>
        <begin position="287"/>
        <end position="306"/>
    </location>
</feature>
<feature type="transmembrane region" description="Helical" evidence="2">
    <location>
        <begin position="35"/>
        <end position="56"/>
    </location>
</feature>
<proteinExistence type="predicted"/>
<feature type="compositionally biased region" description="Basic and acidic residues" evidence="1">
    <location>
        <begin position="1"/>
        <end position="11"/>
    </location>
</feature>
<dbReference type="InterPro" id="IPR003675">
    <property type="entry name" value="Rce1/LyrA-like_dom"/>
</dbReference>
<dbReference type="PANTHER" id="PTHR39430">
    <property type="entry name" value="MEMBRANE-ASSOCIATED PROTEASE-RELATED"/>
    <property type="match status" value="1"/>
</dbReference>
<evidence type="ECO:0000256" key="2">
    <source>
        <dbReference type="SAM" id="Phobius"/>
    </source>
</evidence>
<dbReference type="Pfam" id="PF02517">
    <property type="entry name" value="Rce1-like"/>
    <property type="match status" value="1"/>
</dbReference>
<dbReference type="EMBL" id="JACBYW010000010">
    <property type="protein sequence ID" value="NYH80870.1"/>
    <property type="molecule type" value="Genomic_DNA"/>
</dbReference>
<organism evidence="4 5">
    <name type="scientific">Actinopolyspora biskrensis</name>
    <dbReference type="NCBI Taxonomy" id="1470178"/>
    <lineage>
        <taxon>Bacteria</taxon>
        <taxon>Bacillati</taxon>
        <taxon>Actinomycetota</taxon>
        <taxon>Actinomycetes</taxon>
        <taxon>Actinopolysporales</taxon>
        <taxon>Actinopolysporaceae</taxon>
        <taxon>Actinopolyspora</taxon>
    </lineage>
</organism>
<evidence type="ECO:0000259" key="3">
    <source>
        <dbReference type="Pfam" id="PF02517"/>
    </source>
</evidence>
<feature type="transmembrane region" description="Helical" evidence="2">
    <location>
        <begin position="116"/>
        <end position="140"/>
    </location>
</feature>
<keyword evidence="2" id="KW-0472">Membrane</keyword>
<feature type="domain" description="CAAX prenyl protease 2/Lysostaphin resistance protein A-like" evidence="3">
    <location>
        <begin position="154"/>
        <end position="245"/>
    </location>
</feature>
<comment type="caution">
    <text evidence="4">The sequence shown here is derived from an EMBL/GenBank/DDBJ whole genome shotgun (WGS) entry which is preliminary data.</text>
</comment>